<proteinExistence type="predicted"/>
<name>A0A5B7TRH3_9FLAO</name>
<dbReference type="AlphaFoldDB" id="A0A5B7TRH3"/>
<organism evidence="1 2">
    <name type="scientific">Aureibaculum algae</name>
    <dbReference type="NCBI Taxonomy" id="2584122"/>
    <lineage>
        <taxon>Bacteria</taxon>
        <taxon>Pseudomonadati</taxon>
        <taxon>Bacteroidota</taxon>
        <taxon>Flavobacteriia</taxon>
        <taxon>Flavobacteriales</taxon>
        <taxon>Flavobacteriaceae</taxon>
        <taxon>Aureibaculum</taxon>
    </lineage>
</organism>
<keyword evidence="2" id="KW-1185">Reference proteome</keyword>
<gene>
    <name evidence="1" type="ORF">FF125_01365</name>
</gene>
<evidence type="ECO:0008006" key="3">
    <source>
        <dbReference type="Google" id="ProtNLM"/>
    </source>
</evidence>
<dbReference type="EMBL" id="CP040749">
    <property type="protein sequence ID" value="QCX37152.1"/>
    <property type="molecule type" value="Genomic_DNA"/>
</dbReference>
<dbReference type="OrthoDB" id="1432219at2"/>
<evidence type="ECO:0000313" key="1">
    <source>
        <dbReference type="EMBL" id="QCX37152.1"/>
    </source>
</evidence>
<dbReference type="Proteomes" id="UP000306229">
    <property type="component" value="Chromosome"/>
</dbReference>
<sequence>MKILFYISVLLISSSISAQKKVLKEVDFNNQNIEVQFEDIDLLEIVEAEEQKISISMVDYVENPTQLEIENVGNNIRIISKSIIPFEPNSKTEKFCYLQPLFSSYKLSLPKGCDVEISYKNGNIEVVSFNGSMNLRLHTGDVKIDDFKGSITSELLSGNINATIRDTEVNIISNHGEITTTFPSDQWQKTDNSLKGILGINNNLLKVQSINANITLKTIETQ</sequence>
<evidence type="ECO:0000313" key="2">
    <source>
        <dbReference type="Proteomes" id="UP000306229"/>
    </source>
</evidence>
<protein>
    <recommendedName>
        <fullName evidence="3">Adhesin domain-containing protein</fullName>
    </recommendedName>
</protein>
<reference evidence="1 2" key="1">
    <citation type="submission" date="2019-05" db="EMBL/GenBank/DDBJ databases">
        <title>Algicella ahnfeltiae gen. nov., sp. nov., a novel marine bacterium of the family Flavobacteriaceae isolated from a red alga.</title>
        <authorList>
            <person name="Nedashkovskaya O.I."/>
            <person name="Kukhlevskiy A.D."/>
            <person name="Kim S.-G."/>
            <person name="Zhukova N.V."/>
            <person name="Mikhailov V.V."/>
        </authorList>
    </citation>
    <scope>NUCLEOTIDE SEQUENCE [LARGE SCALE GENOMIC DNA]</scope>
    <source>
        <strain evidence="1 2">10Alg115</strain>
    </source>
</reference>
<dbReference type="RefSeq" id="WP_138948103.1">
    <property type="nucleotide sequence ID" value="NZ_CP040749.1"/>
</dbReference>
<accession>A0A5B7TRH3</accession>
<dbReference type="KEGG" id="fbe:FF125_01365"/>